<dbReference type="Proteomes" id="UP000015241">
    <property type="component" value="Unassembled WGS sequence"/>
</dbReference>
<dbReference type="AlphaFoldDB" id="S8EY79"/>
<feature type="domain" description="F-box" evidence="1">
    <location>
        <begin position="18"/>
        <end position="70"/>
    </location>
</feature>
<dbReference type="InParanoid" id="S8EY79"/>
<accession>S8EY79</accession>
<dbReference type="eggNOG" id="ENOG502R1UN">
    <property type="taxonomic scope" value="Eukaryota"/>
</dbReference>
<dbReference type="InterPro" id="IPR001810">
    <property type="entry name" value="F-box_dom"/>
</dbReference>
<proteinExistence type="predicted"/>
<organism evidence="2 3">
    <name type="scientific">Fomitopsis schrenkii</name>
    <name type="common">Brown rot fungus</name>
    <dbReference type="NCBI Taxonomy" id="2126942"/>
    <lineage>
        <taxon>Eukaryota</taxon>
        <taxon>Fungi</taxon>
        <taxon>Dikarya</taxon>
        <taxon>Basidiomycota</taxon>
        <taxon>Agaricomycotina</taxon>
        <taxon>Agaricomycetes</taxon>
        <taxon>Polyporales</taxon>
        <taxon>Fomitopsis</taxon>
    </lineage>
</organism>
<keyword evidence="3" id="KW-1185">Reference proteome</keyword>
<name>S8EY79_FOMSC</name>
<dbReference type="EMBL" id="KE504229">
    <property type="protein sequence ID" value="EPS94555.1"/>
    <property type="molecule type" value="Genomic_DNA"/>
</dbReference>
<dbReference type="Gene3D" id="1.20.1280.50">
    <property type="match status" value="1"/>
</dbReference>
<evidence type="ECO:0000313" key="3">
    <source>
        <dbReference type="Proteomes" id="UP000015241"/>
    </source>
</evidence>
<sequence length="237" mass="26706">MLPTSTLVIHYTGSVNQAAAINRLPFELFAMVFPAIPETDLLTRPLDLVALVCRHWRAVALAHPEWWGEMKIGPTTPPHVVKKWLERSKDAPLRLTLLDPRDEDFILAEEETAATLPEYLHANVRALRDHAHRMEHFELSGHSLKPTADILSALSGAAAPRLQSLQVEPVKDRWTLAPQTLLDTFFTTRVFQGHTQGIRKLAIAYVRFPLAPYSNLRELRLAHQRNLASGDLLSLLV</sequence>
<dbReference type="HOGENOM" id="CLU_1170662_0_0_1"/>
<dbReference type="OrthoDB" id="2801457at2759"/>
<evidence type="ECO:0000259" key="1">
    <source>
        <dbReference type="PROSITE" id="PS50181"/>
    </source>
</evidence>
<reference evidence="2 3" key="1">
    <citation type="journal article" date="2012" name="Science">
        <title>The Paleozoic origin of enzymatic lignin decomposition reconstructed from 31 fungal genomes.</title>
        <authorList>
            <person name="Floudas D."/>
            <person name="Binder M."/>
            <person name="Riley R."/>
            <person name="Barry K."/>
            <person name="Blanchette R.A."/>
            <person name="Henrissat B."/>
            <person name="Martinez A.T."/>
            <person name="Otillar R."/>
            <person name="Spatafora J.W."/>
            <person name="Yadav J.S."/>
            <person name="Aerts A."/>
            <person name="Benoit I."/>
            <person name="Boyd A."/>
            <person name="Carlson A."/>
            <person name="Copeland A."/>
            <person name="Coutinho P.M."/>
            <person name="de Vries R.P."/>
            <person name="Ferreira P."/>
            <person name="Findley K."/>
            <person name="Foster B."/>
            <person name="Gaskell J."/>
            <person name="Glotzer D."/>
            <person name="Gorecki P."/>
            <person name="Heitman J."/>
            <person name="Hesse C."/>
            <person name="Hori C."/>
            <person name="Igarashi K."/>
            <person name="Jurgens J.A."/>
            <person name="Kallen N."/>
            <person name="Kersten P."/>
            <person name="Kohler A."/>
            <person name="Kuees U."/>
            <person name="Kumar T.K.A."/>
            <person name="Kuo A."/>
            <person name="LaButti K."/>
            <person name="Larrondo L.F."/>
            <person name="Lindquist E."/>
            <person name="Ling A."/>
            <person name="Lombard V."/>
            <person name="Lucas S."/>
            <person name="Lundell T."/>
            <person name="Martin R."/>
            <person name="McLaughlin D.J."/>
            <person name="Morgenstern I."/>
            <person name="Morin E."/>
            <person name="Murat C."/>
            <person name="Nagy L.G."/>
            <person name="Nolan M."/>
            <person name="Ohm R.A."/>
            <person name="Patyshakuliyeva A."/>
            <person name="Rokas A."/>
            <person name="Ruiz-Duenas F.J."/>
            <person name="Sabat G."/>
            <person name="Salamov A."/>
            <person name="Samejima M."/>
            <person name="Schmutz J."/>
            <person name="Slot J.C."/>
            <person name="St John F."/>
            <person name="Stenlid J."/>
            <person name="Sun H."/>
            <person name="Sun S."/>
            <person name="Syed K."/>
            <person name="Tsang A."/>
            <person name="Wiebenga A."/>
            <person name="Young D."/>
            <person name="Pisabarro A."/>
            <person name="Eastwood D.C."/>
            <person name="Martin F."/>
            <person name="Cullen D."/>
            <person name="Grigoriev I.V."/>
            <person name="Hibbett D.S."/>
        </authorList>
    </citation>
    <scope>NUCLEOTIDE SEQUENCE</scope>
    <source>
        <strain evidence="3">FP-58527</strain>
    </source>
</reference>
<dbReference type="PROSITE" id="PS50181">
    <property type="entry name" value="FBOX"/>
    <property type="match status" value="1"/>
</dbReference>
<protein>
    <recommendedName>
        <fullName evidence="1">F-box domain-containing protein</fullName>
    </recommendedName>
</protein>
<dbReference type="SUPFAM" id="SSF81383">
    <property type="entry name" value="F-box domain"/>
    <property type="match status" value="1"/>
</dbReference>
<gene>
    <name evidence="2" type="ORF">FOMPIDRAFT_1054978</name>
</gene>
<dbReference type="InterPro" id="IPR036047">
    <property type="entry name" value="F-box-like_dom_sf"/>
</dbReference>
<evidence type="ECO:0000313" key="2">
    <source>
        <dbReference type="EMBL" id="EPS94555.1"/>
    </source>
</evidence>